<evidence type="ECO:0000259" key="1">
    <source>
        <dbReference type="Pfam" id="PF01797"/>
    </source>
</evidence>
<dbReference type="GO" id="GO:0003677">
    <property type="term" value="F:DNA binding"/>
    <property type="evidence" value="ECO:0007669"/>
    <property type="project" value="InterPro"/>
</dbReference>
<dbReference type="GO" id="GO:0006313">
    <property type="term" value="P:DNA transposition"/>
    <property type="evidence" value="ECO:0007669"/>
    <property type="project" value="InterPro"/>
</dbReference>
<dbReference type="Pfam" id="PF01797">
    <property type="entry name" value="Y1_Tnp"/>
    <property type="match status" value="1"/>
</dbReference>
<keyword evidence="3" id="KW-1185">Reference proteome</keyword>
<evidence type="ECO:0000313" key="3">
    <source>
        <dbReference type="Proteomes" id="UP000199309"/>
    </source>
</evidence>
<dbReference type="AlphaFoldDB" id="A0A1G9WYG7"/>
<gene>
    <name evidence="2" type="ORF">SAMN05660299_01714</name>
</gene>
<dbReference type="EMBL" id="FNHQ01000016">
    <property type="protein sequence ID" value="SDM89562.1"/>
    <property type="molecule type" value="Genomic_DNA"/>
</dbReference>
<reference evidence="2 3" key="1">
    <citation type="submission" date="2016-10" db="EMBL/GenBank/DDBJ databases">
        <authorList>
            <person name="de Groot N.N."/>
        </authorList>
    </citation>
    <scope>NUCLEOTIDE SEQUENCE [LARGE SCALE GENOMIC DNA]</scope>
    <source>
        <strain evidence="2 3">DSM 16981</strain>
    </source>
</reference>
<dbReference type="InterPro" id="IPR002686">
    <property type="entry name" value="Transposase_17"/>
</dbReference>
<evidence type="ECO:0000313" key="2">
    <source>
        <dbReference type="EMBL" id="SDM89562.1"/>
    </source>
</evidence>
<dbReference type="GO" id="GO:0004803">
    <property type="term" value="F:transposase activity"/>
    <property type="evidence" value="ECO:0007669"/>
    <property type="project" value="InterPro"/>
</dbReference>
<dbReference type="InterPro" id="IPR036515">
    <property type="entry name" value="Transposase_17_sf"/>
</dbReference>
<dbReference type="SUPFAM" id="SSF143422">
    <property type="entry name" value="Transposase IS200-like"/>
    <property type="match status" value="1"/>
</dbReference>
<proteinExistence type="predicted"/>
<protein>
    <submittedName>
        <fullName evidence="2">Transposase IS200 like</fullName>
    </submittedName>
</protein>
<dbReference type="Proteomes" id="UP000199309">
    <property type="component" value="Unassembled WGS sequence"/>
</dbReference>
<dbReference type="STRING" id="349095.SAMN05660299_01714"/>
<organism evidence="2 3">
    <name type="scientific">Megasphaera paucivorans</name>
    <dbReference type="NCBI Taxonomy" id="349095"/>
    <lineage>
        <taxon>Bacteria</taxon>
        <taxon>Bacillati</taxon>
        <taxon>Bacillota</taxon>
        <taxon>Negativicutes</taxon>
        <taxon>Veillonellales</taxon>
        <taxon>Veillonellaceae</taxon>
        <taxon>Megasphaera</taxon>
    </lineage>
</organism>
<feature type="domain" description="Transposase IS200-like" evidence="1">
    <location>
        <begin position="7"/>
        <end position="42"/>
    </location>
</feature>
<dbReference type="Gene3D" id="3.30.70.1290">
    <property type="entry name" value="Transposase IS200-like"/>
    <property type="match status" value="1"/>
</dbReference>
<sequence>MIHDLHPDMFGKWDKAFWARGYYMGTVGNVTEEAIRKYIAEQEIYAKEEDKLIKSFF</sequence>
<accession>A0A1G9WYG7</accession>
<name>A0A1G9WYG7_9FIRM</name>